<keyword evidence="2" id="KW-1185">Reference proteome</keyword>
<proteinExistence type="predicted"/>
<accession>A0A9K3JJF9</accession>
<dbReference type="Gramene" id="mRNA:HanXRQr2_Chr03g0136341">
    <property type="protein sequence ID" value="mRNA:HanXRQr2_Chr03g0136341"/>
    <property type="gene ID" value="HanXRQr2_Chr03g0136341"/>
</dbReference>
<dbReference type="Proteomes" id="UP000215914">
    <property type="component" value="Unassembled WGS sequence"/>
</dbReference>
<reference evidence="1" key="1">
    <citation type="journal article" date="2017" name="Nature">
        <title>The sunflower genome provides insights into oil metabolism, flowering and Asterid evolution.</title>
        <authorList>
            <person name="Badouin H."/>
            <person name="Gouzy J."/>
            <person name="Grassa C.J."/>
            <person name="Murat F."/>
            <person name="Staton S.E."/>
            <person name="Cottret L."/>
            <person name="Lelandais-Briere C."/>
            <person name="Owens G.L."/>
            <person name="Carrere S."/>
            <person name="Mayjonade B."/>
            <person name="Legrand L."/>
            <person name="Gill N."/>
            <person name="Kane N.C."/>
            <person name="Bowers J.E."/>
            <person name="Hubner S."/>
            <person name="Bellec A."/>
            <person name="Berard A."/>
            <person name="Berges H."/>
            <person name="Blanchet N."/>
            <person name="Boniface M.C."/>
            <person name="Brunel D."/>
            <person name="Catrice O."/>
            <person name="Chaidir N."/>
            <person name="Claudel C."/>
            <person name="Donnadieu C."/>
            <person name="Faraut T."/>
            <person name="Fievet G."/>
            <person name="Helmstetter N."/>
            <person name="King M."/>
            <person name="Knapp S.J."/>
            <person name="Lai Z."/>
            <person name="Le Paslier M.C."/>
            <person name="Lippi Y."/>
            <person name="Lorenzon L."/>
            <person name="Mandel J.R."/>
            <person name="Marage G."/>
            <person name="Marchand G."/>
            <person name="Marquand E."/>
            <person name="Bret-Mestries E."/>
            <person name="Morien E."/>
            <person name="Nambeesan S."/>
            <person name="Nguyen T."/>
            <person name="Pegot-Espagnet P."/>
            <person name="Pouilly N."/>
            <person name="Raftis F."/>
            <person name="Sallet E."/>
            <person name="Schiex T."/>
            <person name="Thomas J."/>
            <person name="Vandecasteele C."/>
            <person name="Vares D."/>
            <person name="Vear F."/>
            <person name="Vautrin S."/>
            <person name="Crespi M."/>
            <person name="Mangin B."/>
            <person name="Burke J.M."/>
            <person name="Salse J."/>
            <person name="Munos S."/>
            <person name="Vincourt P."/>
            <person name="Rieseberg L.H."/>
            <person name="Langlade N.B."/>
        </authorList>
    </citation>
    <scope>NUCLEOTIDE SEQUENCE</scope>
    <source>
        <tissue evidence="1">Leaves</tissue>
    </source>
</reference>
<dbReference type="EMBL" id="MNCJ02000318">
    <property type="protein sequence ID" value="KAF5816628.1"/>
    <property type="molecule type" value="Genomic_DNA"/>
</dbReference>
<protein>
    <submittedName>
        <fullName evidence="1">Uncharacterized protein</fullName>
    </submittedName>
</protein>
<gene>
    <name evidence="1" type="ORF">HanXRQr2_Chr03g0136341</name>
</gene>
<evidence type="ECO:0000313" key="2">
    <source>
        <dbReference type="Proteomes" id="UP000215914"/>
    </source>
</evidence>
<evidence type="ECO:0000313" key="1">
    <source>
        <dbReference type="EMBL" id="KAF5816628.1"/>
    </source>
</evidence>
<sequence>MKLISHQKPPKPYDFNPINPINSPSPALGPADMPFCLFHTTVLRVSKYGLG</sequence>
<comment type="caution">
    <text evidence="1">The sequence shown here is derived from an EMBL/GenBank/DDBJ whole genome shotgun (WGS) entry which is preliminary data.</text>
</comment>
<reference evidence="1" key="2">
    <citation type="submission" date="2020-06" db="EMBL/GenBank/DDBJ databases">
        <title>Helianthus annuus Genome sequencing and assembly Release 2.</title>
        <authorList>
            <person name="Gouzy J."/>
            <person name="Langlade N."/>
            <person name="Munos S."/>
        </authorList>
    </citation>
    <scope>NUCLEOTIDE SEQUENCE</scope>
    <source>
        <tissue evidence="1">Leaves</tissue>
    </source>
</reference>
<name>A0A9K3JJF9_HELAN</name>
<organism evidence="1 2">
    <name type="scientific">Helianthus annuus</name>
    <name type="common">Common sunflower</name>
    <dbReference type="NCBI Taxonomy" id="4232"/>
    <lineage>
        <taxon>Eukaryota</taxon>
        <taxon>Viridiplantae</taxon>
        <taxon>Streptophyta</taxon>
        <taxon>Embryophyta</taxon>
        <taxon>Tracheophyta</taxon>
        <taxon>Spermatophyta</taxon>
        <taxon>Magnoliopsida</taxon>
        <taxon>eudicotyledons</taxon>
        <taxon>Gunneridae</taxon>
        <taxon>Pentapetalae</taxon>
        <taxon>asterids</taxon>
        <taxon>campanulids</taxon>
        <taxon>Asterales</taxon>
        <taxon>Asteraceae</taxon>
        <taxon>Asteroideae</taxon>
        <taxon>Heliantheae alliance</taxon>
        <taxon>Heliantheae</taxon>
        <taxon>Helianthus</taxon>
    </lineage>
</organism>
<dbReference type="AlphaFoldDB" id="A0A9K3JJF9"/>